<evidence type="ECO:0000259" key="1">
    <source>
        <dbReference type="Pfam" id="PF01208"/>
    </source>
</evidence>
<dbReference type="InterPro" id="IPR000257">
    <property type="entry name" value="Uroporphyrinogen_deCOase"/>
</dbReference>
<dbReference type="GO" id="GO:0006779">
    <property type="term" value="P:porphyrin-containing compound biosynthetic process"/>
    <property type="evidence" value="ECO:0007669"/>
    <property type="project" value="InterPro"/>
</dbReference>
<dbReference type="GeneID" id="92716626"/>
<reference evidence="3" key="1">
    <citation type="submission" date="2019-05" db="EMBL/GenBank/DDBJ databases">
        <title>Complete genome sequencing of Dialister sp. strain 5BBH33.</title>
        <authorList>
            <person name="Sakamoto M."/>
            <person name="Murakami T."/>
            <person name="Mori H."/>
        </authorList>
    </citation>
    <scope>NUCLEOTIDE SEQUENCE [LARGE SCALE GENOMIC DNA]</scope>
    <source>
        <strain evidence="3">5BBH33</strain>
    </source>
</reference>
<proteinExistence type="predicted"/>
<dbReference type="AlphaFoldDB" id="A0A8D5A335"/>
<keyword evidence="3" id="KW-1185">Reference proteome</keyword>
<organism evidence="2 3">
    <name type="scientific">Dialister hominis</name>
    <dbReference type="NCBI Taxonomy" id="2582419"/>
    <lineage>
        <taxon>Bacteria</taxon>
        <taxon>Bacillati</taxon>
        <taxon>Bacillota</taxon>
        <taxon>Negativicutes</taxon>
        <taxon>Veillonellales</taxon>
        <taxon>Veillonellaceae</taxon>
        <taxon>Dialister</taxon>
    </lineage>
</organism>
<protein>
    <submittedName>
        <fullName evidence="2">Uroporphyrinogen decarboxylase</fullName>
    </submittedName>
</protein>
<dbReference type="Proteomes" id="UP000320585">
    <property type="component" value="Chromosome"/>
</dbReference>
<dbReference type="PANTHER" id="PTHR47099">
    <property type="entry name" value="METHYLCOBAMIDE:COM METHYLTRANSFERASE MTBA"/>
    <property type="match status" value="1"/>
</dbReference>
<evidence type="ECO:0000313" key="2">
    <source>
        <dbReference type="EMBL" id="BBK25461.1"/>
    </source>
</evidence>
<sequence>MKKKKILKPMTKKERIEAVILGEHVDRIPYSLWSHLPGIDLDPVANAEHTYDFYKTYDVDILKTMNNGMYSVEDYGVKVDYSEIEKGGVAKSVDTPVKTPEDWEKVTSVSVNEGALAREQKYLRLLLDKTQGEVPVVFTIFSPLTTASKLCPDMMKHIQEGHGERVKKALTAITETTCALVQRVIEMGADGIFFATQLSSYAKTEESFYKEYGMPYDLAVLSASSGWCNVLHAHGPDIMFPLLRKYPVQIFNWHAWESLPEIGEAALLTGKCLMAGLERMDITEGHKNEIERQIYETLRQTGGRRIIVSPGCVIRYPLDREMLSFVRKAKEEIEEKMFPKPKMK</sequence>
<dbReference type="InterPro" id="IPR052024">
    <property type="entry name" value="Methanogen_methyltrans"/>
</dbReference>
<accession>A0A8D5A335</accession>
<dbReference type="PANTHER" id="PTHR47099:SF1">
    <property type="entry name" value="METHYLCOBAMIDE:COM METHYLTRANSFERASE MTBA"/>
    <property type="match status" value="1"/>
</dbReference>
<feature type="domain" description="Uroporphyrinogen decarboxylase (URO-D)" evidence="1">
    <location>
        <begin position="12"/>
        <end position="327"/>
    </location>
</feature>
<dbReference type="EMBL" id="AP019697">
    <property type="protein sequence ID" value="BBK25461.1"/>
    <property type="molecule type" value="Genomic_DNA"/>
</dbReference>
<dbReference type="Pfam" id="PF01208">
    <property type="entry name" value="URO-D"/>
    <property type="match status" value="1"/>
</dbReference>
<gene>
    <name evidence="2" type="ORF">Dia5BBH33_13960</name>
</gene>
<dbReference type="GO" id="GO:0004853">
    <property type="term" value="F:uroporphyrinogen decarboxylase activity"/>
    <property type="evidence" value="ECO:0007669"/>
    <property type="project" value="InterPro"/>
</dbReference>
<dbReference type="SUPFAM" id="SSF51726">
    <property type="entry name" value="UROD/MetE-like"/>
    <property type="match status" value="1"/>
</dbReference>
<dbReference type="RefSeq" id="WP_197710322.1">
    <property type="nucleotide sequence ID" value="NZ_AP019697.1"/>
</dbReference>
<evidence type="ECO:0000313" key="3">
    <source>
        <dbReference type="Proteomes" id="UP000320585"/>
    </source>
</evidence>
<name>A0A8D5A335_9FIRM</name>
<dbReference type="InterPro" id="IPR038071">
    <property type="entry name" value="UROD/MetE-like_sf"/>
</dbReference>
<dbReference type="Gene3D" id="3.20.20.210">
    <property type="match status" value="1"/>
</dbReference>
<dbReference type="KEGG" id="dho:Dia5BBH33_13960"/>